<keyword evidence="2 5" id="KW-0210">Decarboxylase</keyword>
<feature type="binding site" evidence="5">
    <location>
        <position position="335"/>
    </location>
    <ligand>
        <name>substrate</name>
    </ligand>
</feature>
<dbReference type="HAMAP" id="MF_02120">
    <property type="entry name" value="LysA"/>
    <property type="match status" value="1"/>
</dbReference>
<dbReference type="SUPFAM" id="SSF50621">
    <property type="entry name" value="Alanine racemase C-terminal domain-like"/>
    <property type="match status" value="1"/>
</dbReference>
<dbReference type="GO" id="GO:0009089">
    <property type="term" value="P:lysine biosynthetic process via diaminopimelate"/>
    <property type="evidence" value="ECO:0007669"/>
    <property type="project" value="UniProtKB-UniRule"/>
</dbReference>
<comment type="pathway">
    <text evidence="5 8">Amino-acid biosynthesis; L-lysine biosynthesis via DAP pathway; L-lysine from DL-2,6-diaminopimelate: step 1/1.</text>
</comment>
<proteinExistence type="inferred from homology"/>
<dbReference type="EMBL" id="JACRTE010000003">
    <property type="protein sequence ID" value="MBC8596071.1"/>
    <property type="molecule type" value="Genomic_DNA"/>
</dbReference>
<dbReference type="InterPro" id="IPR022657">
    <property type="entry name" value="De-COase2_CS"/>
</dbReference>
<dbReference type="Proteomes" id="UP000647416">
    <property type="component" value="Unassembled WGS sequence"/>
</dbReference>
<name>A0A926ISJ2_9FIRM</name>
<dbReference type="Pfam" id="PF02784">
    <property type="entry name" value="Orn_Arg_deC_N"/>
    <property type="match status" value="1"/>
</dbReference>
<organism evidence="10 11">
    <name type="scientific">Qingrenia yutianensis</name>
    <dbReference type="NCBI Taxonomy" id="2763676"/>
    <lineage>
        <taxon>Bacteria</taxon>
        <taxon>Bacillati</taxon>
        <taxon>Bacillota</taxon>
        <taxon>Clostridia</taxon>
        <taxon>Eubacteriales</taxon>
        <taxon>Oscillospiraceae</taxon>
        <taxon>Qingrenia</taxon>
    </lineage>
</organism>
<evidence type="ECO:0000256" key="7">
    <source>
        <dbReference type="PIRSR" id="PIRSR600183-50"/>
    </source>
</evidence>
<comment type="cofactor">
    <cofactor evidence="1 5 7 8">
        <name>pyridoxal 5'-phosphate</name>
        <dbReference type="ChEBI" id="CHEBI:597326"/>
    </cofactor>
</comment>
<keyword evidence="11" id="KW-1185">Reference proteome</keyword>
<dbReference type="CDD" id="cd06828">
    <property type="entry name" value="PLPDE_III_DapDC"/>
    <property type="match status" value="1"/>
</dbReference>
<feature type="binding site" evidence="5">
    <location>
        <position position="363"/>
    </location>
    <ligand>
        <name>substrate</name>
    </ligand>
</feature>
<sequence length="433" mass="47794">MFIPKNLSVNEKNHLVIGGCDTVDLAKEYGTPLYVMDEEHIRTAMRAYKNSLNSFYSGNGLILYASKALSTMYMYKIASEEGLGADVVSGGELYTALKSGFDSEKIYFHGNNKTYDELEFAIGENVGRIVADNARELDIVNEICEKKGKTAKVLFRIKPGVDAHTHEFISTGQIDSKFGVAIENGEAFEIVKYAKSLKNLEIAGLHCHIGSQIFSLEPFKLAAKIMIEFAEKIKNELGVEISELNLGGGFGIKYIESDTPPEYEKYIEEVSKVIKTECAERNIKMPFILMEPGRSLVGDAGITLYTAGTVKDIKNVRKYVSVDGGMGDNPRYILYGAEYDAAIANRANETADEVVTICGKCCESGDIIIKDAKMPKINSGDIVAVMSTGAYNYSMASNYNRLCRPAMVFVKNGKASLKVKRETYEDLIKNDIL</sequence>
<dbReference type="InterPro" id="IPR009006">
    <property type="entry name" value="Ala_racemase/Decarboxylase_C"/>
</dbReference>
<dbReference type="NCBIfam" id="TIGR01048">
    <property type="entry name" value="lysA"/>
    <property type="match status" value="1"/>
</dbReference>
<evidence type="ECO:0000313" key="10">
    <source>
        <dbReference type="EMBL" id="MBC8596071.1"/>
    </source>
</evidence>
<dbReference type="Gene3D" id="2.40.37.10">
    <property type="entry name" value="Lyase, Ornithine Decarboxylase, Chain A, domain 1"/>
    <property type="match status" value="1"/>
</dbReference>
<dbReference type="EC" id="4.1.1.20" evidence="5 6"/>
<dbReference type="GO" id="GO:0008836">
    <property type="term" value="F:diaminopimelate decarboxylase activity"/>
    <property type="evidence" value="ECO:0007669"/>
    <property type="project" value="UniProtKB-UniRule"/>
</dbReference>
<comment type="caution">
    <text evidence="10">The sequence shown here is derived from an EMBL/GenBank/DDBJ whole genome shotgun (WGS) entry which is preliminary data.</text>
</comment>
<dbReference type="FunFam" id="3.20.20.10:FF:000003">
    <property type="entry name" value="Diaminopimelate decarboxylase"/>
    <property type="match status" value="1"/>
</dbReference>
<dbReference type="SUPFAM" id="SSF51419">
    <property type="entry name" value="PLP-binding barrel"/>
    <property type="match status" value="1"/>
</dbReference>
<comment type="subunit">
    <text evidence="5">Homodimer.</text>
</comment>
<feature type="binding site" evidence="5">
    <location>
        <position position="331"/>
    </location>
    <ligand>
        <name>substrate</name>
    </ligand>
</feature>
<keyword evidence="5" id="KW-0028">Amino-acid biosynthesis</keyword>
<evidence type="ECO:0000256" key="3">
    <source>
        <dbReference type="ARBA" id="ARBA00022898"/>
    </source>
</evidence>
<dbReference type="RefSeq" id="WP_262431627.1">
    <property type="nucleotide sequence ID" value="NZ_JACRTE010000003.1"/>
</dbReference>
<feature type="binding site" evidence="5">
    <location>
        <position position="391"/>
    </location>
    <ligand>
        <name>pyridoxal 5'-phosphate</name>
        <dbReference type="ChEBI" id="CHEBI:597326"/>
    </ligand>
</feature>
<feature type="binding site" evidence="5">
    <location>
        <position position="391"/>
    </location>
    <ligand>
        <name>substrate</name>
    </ligand>
</feature>
<dbReference type="PROSITE" id="PS00879">
    <property type="entry name" value="ODR_DC_2_2"/>
    <property type="match status" value="1"/>
</dbReference>
<accession>A0A926ISJ2</accession>
<keyword evidence="4 5" id="KW-0456">Lyase</keyword>
<feature type="binding site" evidence="5">
    <location>
        <position position="249"/>
    </location>
    <ligand>
        <name>pyridoxal 5'-phosphate</name>
        <dbReference type="ChEBI" id="CHEBI:597326"/>
    </ligand>
</feature>
<keyword evidence="5 8" id="KW-0457">Lysine biosynthesis</keyword>
<comment type="function">
    <text evidence="5">Specifically catalyzes the decarboxylation of meso-diaminopimelate (meso-DAP) to L-lysine.</text>
</comment>
<protein>
    <recommendedName>
        <fullName evidence="5 6">Diaminopimelate decarboxylase</fullName>
        <shortName evidence="5">DAP decarboxylase</shortName>
        <shortName evidence="5">DAPDC</shortName>
        <ecNumber evidence="5 6">4.1.1.20</ecNumber>
    </recommendedName>
</protein>
<evidence type="ECO:0000256" key="2">
    <source>
        <dbReference type="ARBA" id="ARBA00022793"/>
    </source>
</evidence>
<dbReference type="AlphaFoldDB" id="A0A926ISJ2"/>
<dbReference type="InterPro" id="IPR002986">
    <property type="entry name" value="DAP_deCOOHase_LysA"/>
</dbReference>
<reference evidence="10" key="1">
    <citation type="submission" date="2020-08" db="EMBL/GenBank/DDBJ databases">
        <title>Genome public.</title>
        <authorList>
            <person name="Liu C."/>
            <person name="Sun Q."/>
        </authorList>
    </citation>
    <scope>NUCLEOTIDE SEQUENCE</scope>
    <source>
        <strain evidence="10">NSJ-50</strain>
    </source>
</reference>
<feature type="domain" description="Orn/DAP/Arg decarboxylase 2 N-terminal" evidence="9">
    <location>
        <begin position="40"/>
        <end position="297"/>
    </location>
</feature>
<evidence type="ECO:0000256" key="8">
    <source>
        <dbReference type="RuleBase" id="RU003738"/>
    </source>
</evidence>
<dbReference type="Gene3D" id="3.20.20.10">
    <property type="entry name" value="Alanine racemase"/>
    <property type="match status" value="1"/>
</dbReference>
<feature type="binding site" evidence="5">
    <location>
        <position position="294"/>
    </location>
    <ligand>
        <name>substrate</name>
    </ligand>
</feature>
<evidence type="ECO:0000256" key="5">
    <source>
        <dbReference type="HAMAP-Rule" id="MF_02120"/>
    </source>
</evidence>
<keyword evidence="3 5" id="KW-0663">Pyridoxal phosphate</keyword>
<dbReference type="InterPro" id="IPR029066">
    <property type="entry name" value="PLP-binding_barrel"/>
</dbReference>
<dbReference type="InterPro" id="IPR022644">
    <property type="entry name" value="De-COase2_N"/>
</dbReference>
<feature type="modified residue" description="N6-(pyridoxal phosphate)lysine" evidence="5 7">
    <location>
        <position position="67"/>
    </location>
</feature>
<evidence type="ECO:0000256" key="6">
    <source>
        <dbReference type="NCBIfam" id="TIGR01048"/>
    </source>
</evidence>
<gene>
    <name evidence="5 10" type="primary">lysA</name>
    <name evidence="10" type="ORF">H8706_04205</name>
</gene>
<dbReference type="PANTHER" id="PTHR43727">
    <property type="entry name" value="DIAMINOPIMELATE DECARBOXYLASE"/>
    <property type="match status" value="1"/>
</dbReference>
<evidence type="ECO:0000256" key="1">
    <source>
        <dbReference type="ARBA" id="ARBA00001933"/>
    </source>
</evidence>
<dbReference type="PANTHER" id="PTHR43727:SF2">
    <property type="entry name" value="GROUP IV DECARBOXYLASE"/>
    <property type="match status" value="1"/>
</dbReference>
<evidence type="ECO:0000313" key="11">
    <source>
        <dbReference type="Proteomes" id="UP000647416"/>
    </source>
</evidence>
<comment type="catalytic activity">
    <reaction evidence="5 8">
        <text>meso-2,6-diaminopimelate + H(+) = L-lysine + CO2</text>
        <dbReference type="Rhea" id="RHEA:15101"/>
        <dbReference type="ChEBI" id="CHEBI:15378"/>
        <dbReference type="ChEBI" id="CHEBI:16526"/>
        <dbReference type="ChEBI" id="CHEBI:32551"/>
        <dbReference type="ChEBI" id="CHEBI:57791"/>
        <dbReference type="EC" id="4.1.1.20"/>
    </reaction>
</comment>
<dbReference type="InterPro" id="IPR000183">
    <property type="entry name" value="Orn/DAP/Arg_de-COase"/>
</dbReference>
<comment type="similarity">
    <text evidence="5">Belongs to the Orn/Lys/Arg decarboxylase class-II family. LysA subfamily.</text>
</comment>
<feature type="active site" description="Proton donor" evidence="7">
    <location>
        <position position="362"/>
    </location>
</feature>
<evidence type="ECO:0000256" key="4">
    <source>
        <dbReference type="ARBA" id="ARBA00023239"/>
    </source>
</evidence>
<feature type="binding site" evidence="5">
    <location>
        <begin position="291"/>
        <end position="294"/>
    </location>
    <ligand>
        <name>pyridoxal 5'-phosphate</name>
        <dbReference type="ChEBI" id="CHEBI:597326"/>
    </ligand>
</feature>
<dbReference type="PRINTS" id="PR01179">
    <property type="entry name" value="ODADCRBXLASE"/>
</dbReference>
<evidence type="ECO:0000259" key="9">
    <source>
        <dbReference type="Pfam" id="PF02784"/>
    </source>
</evidence>
<dbReference type="GO" id="GO:0030170">
    <property type="term" value="F:pyridoxal phosphate binding"/>
    <property type="evidence" value="ECO:0007669"/>
    <property type="project" value="UniProtKB-UniRule"/>
</dbReference>
<dbReference type="PRINTS" id="PR01181">
    <property type="entry name" value="DAPDCRBXLASE"/>
</dbReference>